<proteinExistence type="predicted"/>
<reference evidence="2 3" key="1">
    <citation type="submission" date="2024-07" db="EMBL/GenBank/DDBJ databases">
        <title>Whole genome sequencing of Prodigiosin pigment-producing Streptomyces salinarius isolated from rhizosphere soil of Arachis hypogaea.</title>
        <authorList>
            <person name="Vidhya A."/>
            <person name="Ramya S."/>
        </authorList>
    </citation>
    <scope>NUCLEOTIDE SEQUENCE [LARGE SCALE GENOMIC DNA]</scope>
    <source>
        <strain evidence="2 3">VRMG2420</strain>
    </source>
</reference>
<feature type="compositionally biased region" description="Polar residues" evidence="1">
    <location>
        <begin position="17"/>
        <end position="29"/>
    </location>
</feature>
<evidence type="ECO:0000256" key="1">
    <source>
        <dbReference type="SAM" id="MobiDB-lite"/>
    </source>
</evidence>
<evidence type="ECO:0000313" key="2">
    <source>
        <dbReference type="EMBL" id="MFI7875135.1"/>
    </source>
</evidence>
<gene>
    <name evidence="2" type="ORF">AB4829_31655</name>
</gene>
<feature type="region of interest" description="Disordered" evidence="1">
    <location>
        <begin position="15"/>
        <end position="42"/>
    </location>
</feature>
<name>A0ABW8BJG7_9ACTN</name>
<protein>
    <submittedName>
        <fullName evidence="2">Uncharacterized protein</fullName>
    </submittedName>
</protein>
<dbReference type="EMBL" id="JBITPR010000060">
    <property type="protein sequence ID" value="MFI7875135.1"/>
    <property type="molecule type" value="Genomic_DNA"/>
</dbReference>
<organism evidence="2 3">
    <name type="scientific">Streptomyces salinarius</name>
    <dbReference type="NCBI Taxonomy" id="2762598"/>
    <lineage>
        <taxon>Bacteria</taxon>
        <taxon>Bacillati</taxon>
        <taxon>Actinomycetota</taxon>
        <taxon>Actinomycetes</taxon>
        <taxon>Kitasatosporales</taxon>
        <taxon>Streptomycetaceae</taxon>
        <taxon>Streptomyces</taxon>
    </lineage>
</organism>
<accession>A0ABW8BJG7</accession>
<dbReference type="RefSeq" id="WP_399594652.1">
    <property type="nucleotide sequence ID" value="NZ_JBITPR010000060.1"/>
</dbReference>
<dbReference type="Proteomes" id="UP001614264">
    <property type="component" value="Unassembled WGS sequence"/>
</dbReference>
<evidence type="ECO:0000313" key="3">
    <source>
        <dbReference type="Proteomes" id="UP001614264"/>
    </source>
</evidence>
<keyword evidence="3" id="KW-1185">Reference proteome</keyword>
<comment type="caution">
    <text evidence="2">The sequence shown here is derived from an EMBL/GenBank/DDBJ whole genome shotgun (WGS) entry which is preliminary data.</text>
</comment>
<sequence length="42" mass="4727">MARDEWEQLKADALERQSGSAHMQLTNWTAVAPSDHRASTET</sequence>